<evidence type="ECO:0008006" key="2">
    <source>
        <dbReference type="Google" id="ProtNLM"/>
    </source>
</evidence>
<sequence length="312" mass="34423">MMNYSPFHVVNWRFKNDREYRCLGAEKGIHDSWCMSYAGKYRQMEIDAIVASYEAIGGAELVMFDTELFGTSYQAALNCTRCRQAFAASGMSDFRQYFVREVARFFHETVQSVKAVAQRRNWPEPRFALYGITGKVFGSHGFITVGDLPGIDIQSPSLYVGNHPAEIARGVSEAVGASALPVIPWLTTATYGYVTPVNCKIMVWENFVNGARGGVYYQASDLNPAQLHAIAEAMVALRPHAAVLQHGRPASDEFQSSDPAVRVAACRDGGRALLLLYHSGAAARTVTLKHGDWSRQYTVPARDAILAAEDLK</sequence>
<accession>A0A645DJ32</accession>
<reference evidence="1" key="1">
    <citation type="submission" date="2019-08" db="EMBL/GenBank/DDBJ databases">
        <authorList>
            <person name="Kucharzyk K."/>
            <person name="Murdoch R.W."/>
            <person name="Higgins S."/>
            <person name="Loffler F."/>
        </authorList>
    </citation>
    <scope>NUCLEOTIDE SEQUENCE</scope>
</reference>
<comment type="caution">
    <text evidence="1">The sequence shown here is derived from an EMBL/GenBank/DDBJ whole genome shotgun (WGS) entry which is preliminary data.</text>
</comment>
<dbReference type="AlphaFoldDB" id="A0A645DJ32"/>
<dbReference type="EMBL" id="VSSQ01036714">
    <property type="protein sequence ID" value="MPM89255.1"/>
    <property type="molecule type" value="Genomic_DNA"/>
</dbReference>
<proteinExistence type="predicted"/>
<gene>
    <name evidence="1" type="ORF">SDC9_136363</name>
</gene>
<organism evidence="1">
    <name type="scientific">bioreactor metagenome</name>
    <dbReference type="NCBI Taxonomy" id="1076179"/>
    <lineage>
        <taxon>unclassified sequences</taxon>
        <taxon>metagenomes</taxon>
        <taxon>ecological metagenomes</taxon>
    </lineage>
</organism>
<evidence type="ECO:0000313" key="1">
    <source>
        <dbReference type="EMBL" id="MPM89255.1"/>
    </source>
</evidence>
<name>A0A645DJ32_9ZZZZ</name>
<protein>
    <recommendedName>
        <fullName evidence="2">Beta-galactosidase trimerisation domain-containing protein</fullName>
    </recommendedName>
</protein>